<dbReference type="SUPFAM" id="SSF50370">
    <property type="entry name" value="Ricin B-like lectins"/>
    <property type="match status" value="1"/>
</dbReference>
<feature type="compositionally biased region" description="Basic and acidic residues" evidence="11">
    <location>
        <begin position="1498"/>
        <end position="1508"/>
    </location>
</feature>
<feature type="compositionally biased region" description="Basic and acidic residues" evidence="11">
    <location>
        <begin position="336"/>
        <end position="352"/>
    </location>
</feature>
<feature type="domain" description="Beta/gamma crystallin 'Greek key'" evidence="13">
    <location>
        <begin position="2080"/>
        <end position="2130"/>
    </location>
</feature>
<proteinExistence type="inferred from homology"/>
<feature type="compositionally biased region" description="Basic and acidic residues" evidence="11">
    <location>
        <begin position="1457"/>
        <end position="1473"/>
    </location>
</feature>
<feature type="compositionally biased region" description="Basic and acidic residues" evidence="11">
    <location>
        <begin position="1037"/>
        <end position="1049"/>
    </location>
</feature>
<evidence type="ECO:0000256" key="7">
    <source>
        <dbReference type="ARBA" id="ARBA00022737"/>
    </source>
</evidence>
<feature type="compositionally biased region" description="Polar residues" evidence="11">
    <location>
        <begin position="1410"/>
        <end position="1426"/>
    </location>
</feature>
<feature type="compositionally biased region" description="Basic and acidic residues" evidence="11">
    <location>
        <begin position="70"/>
        <end position="79"/>
    </location>
</feature>
<feature type="compositionally biased region" description="Basic and acidic residues" evidence="11">
    <location>
        <begin position="515"/>
        <end position="537"/>
    </location>
</feature>
<feature type="transmembrane region" description="Helical" evidence="12">
    <location>
        <begin position="39"/>
        <end position="61"/>
    </location>
</feature>
<dbReference type="PROSITE" id="PS50231">
    <property type="entry name" value="RICIN_B_LECTIN"/>
    <property type="match status" value="1"/>
</dbReference>
<feature type="compositionally biased region" description="Basic and acidic residues" evidence="11">
    <location>
        <begin position="307"/>
        <end position="323"/>
    </location>
</feature>
<evidence type="ECO:0000256" key="2">
    <source>
        <dbReference type="ARBA" id="ARBA00004389"/>
    </source>
</evidence>
<dbReference type="EMBL" id="VEVO01000022">
    <property type="protein sequence ID" value="KAF0023637.1"/>
    <property type="molecule type" value="Genomic_DNA"/>
</dbReference>
<evidence type="ECO:0000256" key="1">
    <source>
        <dbReference type="ARBA" id="ARBA00004162"/>
    </source>
</evidence>
<feature type="compositionally biased region" description="Basic and acidic residues" evidence="11">
    <location>
        <begin position="1743"/>
        <end position="1753"/>
    </location>
</feature>
<dbReference type="PROSITE" id="PS50915">
    <property type="entry name" value="CRYSTALLIN_BETA_GAMMA"/>
    <property type="match status" value="8"/>
</dbReference>
<dbReference type="InterPro" id="IPR050252">
    <property type="entry name" value="Beta/Gamma-Crystallin"/>
</dbReference>
<dbReference type="InterPro" id="IPR035992">
    <property type="entry name" value="Ricin_B-like_lectins"/>
</dbReference>
<feature type="compositionally biased region" description="Polar residues" evidence="11">
    <location>
        <begin position="1004"/>
        <end position="1018"/>
    </location>
</feature>
<feature type="compositionally biased region" description="Polar residues" evidence="11">
    <location>
        <begin position="1521"/>
        <end position="1530"/>
    </location>
</feature>
<feature type="compositionally biased region" description="Basic and acidic residues" evidence="11">
    <location>
        <begin position="1372"/>
        <end position="1384"/>
    </location>
</feature>
<evidence type="ECO:0000256" key="3">
    <source>
        <dbReference type="ARBA" id="ARBA00009646"/>
    </source>
</evidence>
<evidence type="ECO:0000256" key="11">
    <source>
        <dbReference type="SAM" id="MobiDB-lite"/>
    </source>
</evidence>
<evidence type="ECO:0000256" key="10">
    <source>
        <dbReference type="ARBA" id="ARBA00023136"/>
    </source>
</evidence>
<organism evidence="14 15">
    <name type="scientific">Scophthalmus maximus</name>
    <name type="common">Turbot</name>
    <name type="synonym">Psetta maxima</name>
    <dbReference type="NCBI Taxonomy" id="52904"/>
    <lineage>
        <taxon>Eukaryota</taxon>
        <taxon>Metazoa</taxon>
        <taxon>Chordata</taxon>
        <taxon>Craniata</taxon>
        <taxon>Vertebrata</taxon>
        <taxon>Euteleostomi</taxon>
        <taxon>Actinopterygii</taxon>
        <taxon>Neopterygii</taxon>
        <taxon>Teleostei</taxon>
        <taxon>Neoteleostei</taxon>
        <taxon>Acanthomorphata</taxon>
        <taxon>Carangaria</taxon>
        <taxon>Pleuronectiformes</taxon>
        <taxon>Pleuronectoidei</taxon>
        <taxon>Scophthalmidae</taxon>
        <taxon>Scophthalmus</taxon>
    </lineage>
</organism>
<accession>A0A6A4RTJ0</accession>
<comment type="subcellular location">
    <subcellularLocation>
        <location evidence="1">Cell membrane</location>
        <topology evidence="1">Single-pass membrane protein</topology>
    </subcellularLocation>
    <subcellularLocation>
        <location evidence="2">Endoplasmic reticulum membrane</location>
        <topology evidence="2">Single-pass membrane protein</topology>
    </subcellularLocation>
</comment>
<feature type="compositionally biased region" description="Polar residues" evidence="11">
    <location>
        <begin position="1158"/>
        <end position="1171"/>
    </location>
</feature>
<comment type="similarity">
    <text evidence="3">Belongs to the beta/gamma-crystallin family.</text>
</comment>
<feature type="compositionally biased region" description="Basic and acidic residues" evidence="11">
    <location>
        <begin position="1198"/>
        <end position="1221"/>
    </location>
</feature>
<dbReference type="InterPro" id="IPR028111">
    <property type="entry name" value="MRAP"/>
</dbReference>
<dbReference type="InterPro" id="IPR000772">
    <property type="entry name" value="Ricin_B_lectin"/>
</dbReference>
<dbReference type="Pfam" id="PF00652">
    <property type="entry name" value="Ricin_B_lectin"/>
    <property type="match status" value="1"/>
</dbReference>
<dbReference type="InterPro" id="IPR011024">
    <property type="entry name" value="G_crystallin-like"/>
</dbReference>
<dbReference type="Gene3D" id="2.60.20.10">
    <property type="entry name" value="Crystallins"/>
    <property type="match status" value="6"/>
</dbReference>
<feature type="region of interest" description="Disordered" evidence="11">
    <location>
        <begin position="470"/>
        <end position="632"/>
    </location>
</feature>
<sequence>MTNRSQTGARRGDYVWQYEYYDDEEPVSFEGLKAHRYSIVIGFWVGLAVFVIFMFFVLTLLTKTGAPHPENPDSAEKRHQPGRCLVDIGGPQDENDKAFSRPLLAESRSYFHFYINEEDQGQGKQKPEGVRAGKHAGAGAQQGTCNRPRGISSPGMDDMEEDVEGAGGHQELRGLTEERKTDRECASLSHFNIPNFVNLEHSSTLGEDDLEAICDPGSERQMIGTSDGQQFLIKCSSVIKKRHFILEAELPSQKSESPEEQPSTGVLGRIGSWFSPWKATGPKSPTENASPTSDQALKSGGDEESEESLRPRQQQWEEEKDHSVGPNPLGLSGDRFLCEEKDATQSAHRHDSAVSSTETGEGGPKEEGFVECRKERRGQGKEREESSSATSESGNPERNASHLTHLFSSSKQGADWAHTRPQAQRHARAQSGRTLHVYVEETSVTHCGRDACAEQEVVRTKVTKSLQVLQKTNPSAGFHLPNSSDPTSAENKRTDVEPAVGAQTYYSAVVGVPLKSHEDSGSEPEPDKEQTEADSMGRKNAARRRNRKNSQGDGGNSPEDKTPPSAQPVPEGFLSSDNSVTGPPGKSAETLMAEASVNSSPEHKLTSQAMPEGGGKNTSCSDKDKRLDNFQDSNSVSADTLVCAVDGGADMEDDDSLYKVERKTETPESKRRSIKVSRSEVKLFTKYVPLKPVQSAAADHQDYKSAVQSAKGGEKDKPRTEADARLHDTKKSDEEPKSAVGRIADRISLFEHQQAVGGPKKTFQTPRSADVSPVRKVTGRPKANDELPSQRSRSAERHDTARTGSVSHVGEKPMTIKERARNFTEASKAEAKPTLPQKKTMTGMFQKSTLTAAAAASVLPERDSQGKLDTKEQLQTTAKSEITEKPDGRDTTSVGVNISIPKERPTDSKTTETAAASRGDRATKPNSLESDVSAKAAGDPSEATSSISPQSKGPSRTGSRPKRRKSREPTSPISPNSEKKPLSKPEVTGIKQEQVDDAAETGPASKQLTAKVSLSSEKAQGGASDKQPPTDTRQNALKREVEEKQKKPLDSSFLKKRTDKPLKTQEESPEPSVKNDEPDTAACIRGTKKPIDKDAGVSAPKEEKAGGQSPTLTREREKASKDTRGKPAPSPSPSVDRPVETTPPGEHRLPVLKPKFTQGFSLQPGSKSQGKAKQPGPKDDGQKSPPPAKATEGMNLAGRKESLEKAGSEKTNQTEEKDKGKPQQLPRPGQNTPDSKVSDSEQSVSGTEGASGAKRGETKNAERKEATQPPRDGTKPVADQPEPAPRPAENDPPAQTDGVRRTAAAARPEKAALCAAGRTNDAVSQTKRDEGPSEGETAASAPSRLHAKSAESSGKEKGLVVIAAEPQPHSVSVEKRKSLPDDSQARGANDVQFSSSRPITRATTAVEEVSVNTANYSPALVNSRTDSVAEKESSVSVASAKSVSELASGRAAGQGDGGKRLAVETEPSEDKISGDVTEPAPGSSHGRPGEMAQGPSVHESDKTAEKTFRPLNEPSPVPNGDISSQSQLHTVKTEVTNEKPSHSPKASTSPEASKQIPKAIQNLSMKKLLLPRGLSKDDSTRQQDAPSSWLDVDFPKRKLKVPEAKLSSSGSESNLLDATGELDDEHFVERIKKLCAPFSLPPRKHSQLRQPQPPFAMPAIKEDRFEKTFDPEEFKFGLRKKKQFSFDTPSVLAKLQTAETKSGLKPARASFANRSMLLNSLDSSPRLGDKAPVRDDVFDSEERDDKVKVKSRLEGSCVLSSLTSSSLRGKRDGVQTQAEATGSGEVSPSRSPQASPPPPASPTAPVPVKDTLGRQSSALSGGEEAQAAEAVVGDSGPPLPSFNDVKLPDFLEKYLVRDPAKPVPGAQSQDEVTTKIRTAKGFHKRPGKMVLFEKAEFSGQAYEIHRDVADATSLQLSPLISVKVVRGCWVLYEKPDFQGRCIALEEGGIELTNMWAEPGPEAEPHDIPPMQIGSVRLAVWDYSLPHIDLFTEPEGHGRVTLHHDDAIETGSFGIPLSTASIQVHSGVWLVFSDPGFQGMLAVLETGVYPFPETWGFPSPFVGSLRPLKMGAFKVENPNEVKAVVYEEPGFEGSFLEIDSDVFSFREGEGDPSANLDSKKLKAVGSLKVVGGLWVGYSQPGFEGQQHILEEGEYLDSSDWGGSEQLQSLRPILTDFMSPHLKMFSDRDFGELGVNIDLAVPVINMDDTGYGMKTQSIDVIGGVWVVFEEPGFCGEPYILEKGLYGSPEDWGALQPAVGSVMPVTLDHFENAAKFKVQLFSDPGFQGSVLALEDSAAALQDGFSVASCKVVAGSWLAFEGQDFTDGMYVLEVGSYPDLRAMGCANGSASILSLQPVGFEFSLPSITIFERCNLRGKRVVVTDGCVNLQLAGGCSRVQSVLVEGGMWVLYEGINYLGAQILLKPDEILDWRKFSGWHKIGSLRPLLQKQVHLRVRNRQTGLMMSVTGDLDDVKLLRIQETEETGGVEQIWIYQNGYLHCKLLEECCLCPSGSVTMPGSRVGLSAEPGNPIHLWSITPEGFIRYTPTANLVLEVKGGQHYDKNQVILNSLDPNKPQQRWDLEIL</sequence>
<feature type="compositionally biased region" description="Low complexity" evidence="11">
    <location>
        <begin position="251"/>
        <end position="263"/>
    </location>
</feature>
<feature type="compositionally biased region" description="Basic and acidic residues" evidence="11">
    <location>
        <begin position="1727"/>
        <end position="1737"/>
    </location>
</feature>
<feature type="compositionally biased region" description="Basic and acidic residues" evidence="11">
    <location>
        <begin position="860"/>
        <end position="872"/>
    </location>
</feature>
<evidence type="ECO:0000256" key="4">
    <source>
        <dbReference type="ARBA" id="ARBA00010063"/>
    </source>
</evidence>
<feature type="domain" description="Beta/gamma crystallin 'Greek key'" evidence="13">
    <location>
        <begin position="1927"/>
        <end position="1979"/>
    </location>
</feature>
<feature type="domain" description="Beta/gamma crystallin 'Greek key'" evidence="13">
    <location>
        <begin position="2311"/>
        <end position="2355"/>
    </location>
</feature>
<evidence type="ECO:0000256" key="9">
    <source>
        <dbReference type="ARBA" id="ARBA00022989"/>
    </source>
</evidence>
<feature type="compositionally biased region" description="Polar residues" evidence="11">
    <location>
        <begin position="283"/>
        <end position="296"/>
    </location>
</feature>
<keyword evidence="10 12" id="KW-0472">Membrane</keyword>
<feature type="region of interest" description="Disordered" evidence="11">
    <location>
        <begin position="648"/>
        <end position="676"/>
    </location>
</feature>
<feature type="compositionally biased region" description="Basic and acidic residues" evidence="11">
    <location>
        <begin position="1531"/>
        <end position="1541"/>
    </location>
</feature>
<comment type="caution">
    <text evidence="14">The sequence shown here is derived from an EMBL/GenBank/DDBJ whole genome shotgun (WGS) entry which is preliminary data.</text>
</comment>
<feature type="compositionally biased region" description="Polar residues" evidence="11">
    <location>
        <begin position="942"/>
        <end position="958"/>
    </location>
</feature>
<dbReference type="PANTHER" id="PTHR11818:SF2">
    <property type="entry name" value="BETA_GAMMA CRYSTALLIN DOMAIN-CONTAINING PROTEIN 1"/>
    <property type="match status" value="1"/>
</dbReference>
<evidence type="ECO:0000256" key="5">
    <source>
        <dbReference type="ARBA" id="ARBA00022475"/>
    </source>
</evidence>
<keyword evidence="7" id="KW-0677">Repeat</keyword>
<dbReference type="PANTHER" id="PTHR11818">
    <property type="entry name" value="BETA/GAMMA CRYSTALLIN"/>
    <property type="match status" value="1"/>
</dbReference>
<feature type="compositionally biased region" description="Polar residues" evidence="11">
    <location>
        <begin position="1391"/>
        <end position="1403"/>
    </location>
</feature>
<protein>
    <recommendedName>
        <fullName evidence="13">Beta/gamma crystallin 'Greek key' domain-containing protein</fullName>
    </recommendedName>
</protein>
<keyword evidence="8" id="KW-0256">Endoplasmic reticulum</keyword>
<feature type="compositionally biased region" description="Low complexity" evidence="11">
    <location>
        <begin position="1303"/>
        <end position="1316"/>
    </location>
</feature>
<evidence type="ECO:0000256" key="8">
    <source>
        <dbReference type="ARBA" id="ARBA00022824"/>
    </source>
</evidence>
<keyword evidence="9 12" id="KW-1133">Transmembrane helix</keyword>
<feature type="domain" description="Beta/gamma crystallin 'Greek key'" evidence="13">
    <location>
        <begin position="1887"/>
        <end position="1926"/>
    </location>
</feature>
<dbReference type="Pfam" id="PF15183">
    <property type="entry name" value="MRAP"/>
    <property type="match status" value="1"/>
</dbReference>
<feature type="domain" description="Beta/gamma crystallin 'Greek key'" evidence="13">
    <location>
        <begin position="2402"/>
        <end position="2443"/>
    </location>
</feature>
<feature type="compositionally biased region" description="Basic and acidic residues" evidence="11">
    <location>
        <begin position="656"/>
        <end position="676"/>
    </location>
</feature>
<feature type="compositionally biased region" description="Polar residues" evidence="11">
    <location>
        <begin position="470"/>
        <end position="489"/>
    </location>
</feature>
<dbReference type="SMART" id="SM00247">
    <property type="entry name" value="XTALbg"/>
    <property type="match status" value="6"/>
</dbReference>
<feature type="compositionally biased region" description="Basic and acidic residues" evidence="11">
    <location>
        <begin position="901"/>
        <end position="910"/>
    </location>
</feature>
<feature type="compositionally biased region" description="Basic and acidic residues" evidence="11">
    <location>
        <begin position="712"/>
        <end position="749"/>
    </location>
</feature>
<feature type="compositionally biased region" description="Basic and acidic residues" evidence="11">
    <location>
        <begin position="363"/>
        <end position="386"/>
    </location>
</feature>
<evidence type="ECO:0000256" key="6">
    <source>
        <dbReference type="ARBA" id="ARBA00022692"/>
    </source>
</evidence>
<evidence type="ECO:0000313" key="14">
    <source>
        <dbReference type="EMBL" id="KAF0023637.1"/>
    </source>
</evidence>
<name>A0A6A4RTJ0_SCOMX</name>
<feature type="compositionally biased region" description="Basic and acidic residues" evidence="11">
    <location>
        <begin position="809"/>
        <end position="831"/>
    </location>
</feature>
<gene>
    <name evidence="14" type="ORF">F2P81_024267</name>
</gene>
<feature type="compositionally biased region" description="Low complexity" evidence="11">
    <location>
        <begin position="1816"/>
        <end position="1833"/>
    </location>
</feature>
<feature type="compositionally biased region" description="Basic and acidic residues" evidence="11">
    <location>
        <begin position="1113"/>
        <end position="1125"/>
    </location>
</feature>
<comment type="similarity">
    <text evidence="4">Belongs to the MRAP family.</text>
</comment>
<feature type="domain" description="Beta/gamma crystallin 'Greek key'" evidence="13">
    <location>
        <begin position="2131"/>
        <end position="2172"/>
    </location>
</feature>
<feature type="region of interest" description="Disordered" evidence="11">
    <location>
        <begin position="692"/>
        <end position="1594"/>
    </location>
</feature>
<feature type="region of interest" description="Disordered" evidence="11">
    <location>
        <begin position="119"/>
        <end position="153"/>
    </location>
</feature>
<evidence type="ECO:0000313" key="15">
    <source>
        <dbReference type="Proteomes" id="UP000438429"/>
    </source>
</evidence>
<feature type="domain" description="Beta/gamma crystallin 'Greek key'" evidence="13">
    <location>
        <begin position="2026"/>
        <end position="2068"/>
    </location>
</feature>
<dbReference type="Proteomes" id="UP000438429">
    <property type="component" value="Unassembled WGS sequence"/>
</dbReference>
<dbReference type="GO" id="GO:0005886">
    <property type="term" value="C:plasma membrane"/>
    <property type="evidence" value="ECO:0007669"/>
    <property type="project" value="UniProtKB-SubCell"/>
</dbReference>
<feature type="compositionally biased region" description="Basic and acidic residues" evidence="11">
    <location>
        <begin position="881"/>
        <end position="890"/>
    </location>
</feature>
<feature type="compositionally biased region" description="Basic and acidic residues" evidence="11">
    <location>
        <begin position="1254"/>
        <end position="1266"/>
    </location>
</feature>
<feature type="compositionally biased region" description="Low complexity" evidence="11">
    <location>
        <begin position="387"/>
        <end position="397"/>
    </location>
</feature>
<keyword evidence="6 12" id="KW-0812">Transmembrane</keyword>
<feature type="region of interest" description="Disordered" evidence="11">
    <location>
        <begin position="67"/>
        <end position="97"/>
    </location>
</feature>
<feature type="compositionally biased region" description="Low complexity" evidence="11">
    <location>
        <begin position="1434"/>
        <end position="1448"/>
    </location>
</feature>
<feature type="domain" description="Beta/gamma crystallin 'Greek key'" evidence="13">
    <location>
        <begin position="2221"/>
        <end position="2263"/>
    </location>
</feature>
<reference evidence="14 15" key="1">
    <citation type="submission" date="2019-06" db="EMBL/GenBank/DDBJ databases">
        <title>Draft genomes of female and male turbot (Scophthalmus maximus).</title>
        <authorList>
            <person name="Xu H."/>
            <person name="Xu X.-W."/>
            <person name="Shao C."/>
            <person name="Chen S."/>
        </authorList>
    </citation>
    <scope>NUCLEOTIDE SEQUENCE [LARGE SCALE GENOMIC DNA]</scope>
    <source>
        <strain evidence="14">Ysfricsl-2016a</strain>
        <tissue evidence="14">Blood</tissue>
    </source>
</reference>
<keyword evidence="5" id="KW-1003">Cell membrane</keyword>
<dbReference type="Pfam" id="PF00030">
    <property type="entry name" value="Crystall"/>
    <property type="match status" value="6"/>
</dbReference>
<feature type="compositionally biased region" description="Pro residues" evidence="11">
    <location>
        <begin position="1794"/>
        <end position="1805"/>
    </location>
</feature>
<dbReference type="SUPFAM" id="SSF49695">
    <property type="entry name" value="gamma-Crystallin-like"/>
    <property type="match status" value="3"/>
</dbReference>
<dbReference type="GO" id="GO:0005789">
    <property type="term" value="C:endoplasmic reticulum membrane"/>
    <property type="evidence" value="ECO:0007669"/>
    <property type="project" value="UniProtKB-SubCell"/>
</dbReference>
<feature type="compositionally biased region" description="Basic and acidic residues" evidence="11">
    <location>
        <begin position="1089"/>
        <end position="1105"/>
    </location>
</feature>
<dbReference type="Gene3D" id="2.80.10.50">
    <property type="match status" value="1"/>
</dbReference>
<feature type="compositionally biased region" description="Polar residues" evidence="11">
    <location>
        <begin position="837"/>
        <end position="851"/>
    </location>
</feature>
<feature type="compositionally biased region" description="Polar residues" evidence="11">
    <location>
        <begin position="1229"/>
        <end position="1248"/>
    </location>
</feature>
<feature type="region of interest" description="Disordered" evidence="11">
    <location>
        <begin position="251"/>
        <end position="431"/>
    </location>
</feature>
<evidence type="ECO:0000256" key="12">
    <source>
        <dbReference type="SAM" id="Phobius"/>
    </source>
</evidence>
<evidence type="ECO:0000259" key="13">
    <source>
        <dbReference type="PROSITE" id="PS50915"/>
    </source>
</evidence>
<dbReference type="InterPro" id="IPR001064">
    <property type="entry name" value="Beta/gamma_crystallin"/>
</dbReference>
<feature type="region of interest" description="Disordered" evidence="11">
    <location>
        <begin position="1719"/>
        <end position="1839"/>
    </location>
</feature>